<protein>
    <submittedName>
        <fullName evidence="3">Uncharacterized protein</fullName>
    </submittedName>
</protein>
<evidence type="ECO:0000256" key="1">
    <source>
        <dbReference type="SAM" id="MobiDB-lite"/>
    </source>
</evidence>
<keyword evidence="2" id="KW-0812">Transmembrane</keyword>
<evidence type="ECO:0000256" key="2">
    <source>
        <dbReference type="SAM" id="Phobius"/>
    </source>
</evidence>
<dbReference type="STRING" id="1220554.GCA_001552135_03409"/>
<keyword evidence="4" id="KW-1185">Reference proteome</keyword>
<evidence type="ECO:0000313" key="3">
    <source>
        <dbReference type="EMBL" id="TYB46364.1"/>
    </source>
</evidence>
<reference evidence="3 4" key="1">
    <citation type="submission" date="2019-08" db="EMBL/GenBank/DDBJ databases">
        <title>Actinomadura sp. nov. CYP1-5 isolated from mountain soil.</title>
        <authorList>
            <person name="Songsumanus A."/>
            <person name="Kuncharoen N."/>
            <person name="Kudo T."/>
            <person name="Yuki M."/>
            <person name="Igarashi Y."/>
            <person name="Tanasupawat S."/>
        </authorList>
    </citation>
    <scope>NUCLEOTIDE SEQUENCE [LARGE SCALE GENOMIC DNA]</scope>
    <source>
        <strain evidence="3 4">JCM 14158</strain>
    </source>
</reference>
<evidence type="ECO:0000313" key="4">
    <source>
        <dbReference type="Proteomes" id="UP000323380"/>
    </source>
</evidence>
<feature type="transmembrane region" description="Helical" evidence="2">
    <location>
        <begin position="43"/>
        <end position="61"/>
    </location>
</feature>
<name>A0A5D0NQ86_9ACTN</name>
<feature type="region of interest" description="Disordered" evidence="1">
    <location>
        <begin position="1"/>
        <end position="22"/>
    </location>
</feature>
<gene>
    <name evidence="3" type="ORF">FXF69_13945</name>
</gene>
<dbReference type="Proteomes" id="UP000323380">
    <property type="component" value="Unassembled WGS sequence"/>
</dbReference>
<dbReference type="AlphaFoldDB" id="A0A5D0NQ86"/>
<keyword evidence="2" id="KW-0472">Membrane</keyword>
<proteinExistence type="predicted"/>
<accession>A0A5D0NQ86</accession>
<dbReference type="RefSeq" id="WP_148344302.1">
    <property type="nucleotide sequence ID" value="NZ_VSFG01000002.1"/>
</dbReference>
<sequence>MSSERRDTADDSEPARAGGEGPSAVFTSVLIAVAGVYGTTRSIPVTVISGIFALLITLLVLERRR</sequence>
<comment type="caution">
    <text evidence="3">The sequence shown here is derived from an EMBL/GenBank/DDBJ whole genome shotgun (WGS) entry which is preliminary data.</text>
</comment>
<organism evidence="3 4">
    <name type="scientific">Actinomadura chibensis</name>
    <dbReference type="NCBI Taxonomy" id="392828"/>
    <lineage>
        <taxon>Bacteria</taxon>
        <taxon>Bacillati</taxon>
        <taxon>Actinomycetota</taxon>
        <taxon>Actinomycetes</taxon>
        <taxon>Streptosporangiales</taxon>
        <taxon>Thermomonosporaceae</taxon>
        <taxon>Actinomadura</taxon>
    </lineage>
</organism>
<keyword evidence="2" id="KW-1133">Transmembrane helix</keyword>
<dbReference type="EMBL" id="VSFG01000002">
    <property type="protein sequence ID" value="TYB46364.1"/>
    <property type="molecule type" value="Genomic_DNA"/>
</dbReference>
<feature type="transmembrane region" description="Helical" evidence="2">
    <location>
        <begin position="21"/>
        <end position="37"/>
    </location>
</feature>